<name>A0A829X004_GLUOY</name>
<sequence>MWRRFSRPVLPGTRQLRAEGVRTGRLRIGKSGLRAARDNVLR</sequence>
<gene>
    <name evidence="1" type="ORF">NBRC3293_2921</name>
    <name evidence="2" type="ORF">NBRC3293_3130</name>
</gene>
<dbReference type="EMBL" id="BARJ01000014">
    <property type="protein sequence ID" value="GEM18425.1"/>
    <property type="molecule type" value="Genomic_DNA"/>
</dbReference>
<organism evidence="2 3">
    <name type="scientific">Gluconobacter oxydans NBRC 3293</name>
    <dbReference type="NCBI Taxonomy" id="1315969"/>
    <lineage>
        <taxon>Bacteria</taxon>
        <taxon>Pseudomonadati</taxon>
        <taxon>Pseudomonadota</taxon>
        <taxon>Alphaproteobacteria</taxon>
        <taxon>Acetobacterales</taxon>
        <taxon>Acetobacteraceae</taxon>
        <taxon>Gluconobacter</taxon>
    </lineage>
</organism>
<dbReference type="EMBL" id="BARJ01000021">
    <property type="protein sequence ID" value="GEM18633.1"/>
    <property type="molecule type" value="Genomic_DNA"/>
</dbReference>
<proteinExistence type="predicted"/>
<evidence type="ECO:0000313" key="2">
    <source>
        <dbReference type="EMBL" id="GEM18633.1"/>
    </source>
</evidence>
<dbReference type="AlphaFoldDB" id="A0A829X004"/>
<evidence type="ECO:0000313" key="1">
    <source>
        <dbReference type="EMBL" id="GEM18425.1"/>
    </source>
</evidence>
<accession>A0A829X004</accession>
<comment type="caution">
    <text evidence="2">The sequence shown here is derived from an EMBL/GenBank/DDBJ whole genome shotgun (WGS) entry which is preliminary data.</text>
</comment>
<evidence type="ECO:0000313" key="3">
    <source>
        <dbReference type="Proteomes" id="UP000484858"/>
    </source>
</evidence>
<dbReference type="Proteomes" id="UP000484858">
    <property type="component" value="Unassembled WGS sequence"/>
</dbReference>
<reference evidence="2 3" key="1">
    <citation type="submission" date="2013-04" db="EMBL/GenBank/DDBJ databases">
        <title>Gluconobacter oxydans NBRC 3293 whole genome sequence.</title>
        <authorList>
            <person name="Matsutani M."/>
            <person name="Yakushi T."/>
            <person name="Matsushita K."/>
        </authorList>
    </citation>
    <scope>NUCLEOTIDE SEQUENCE [LARGE SCALE GENOMIC DNA]</scope>
    <source>
        <strain evidence="2 3">NBRC 3293</strain>
    </source>
</reference>
<protein>
    <submittedName>
        <fullName evidence="2">Uncharacterized protein</fullName>
    </submittedName>
</protein>